<accession>A0A4S4FVN5</accession>
<name>A0A4S4FVN5_9ACTN</name>
<reference evidence="1 2" key="1">
    <citation type="submission" date="2019-04" db="EMBL/GenBank/DDBJ databases">
        <title>Microbes associate with the intestines of laboratory mice.</title>
        <authorList>
            <person name="Navarre W."/>
            <person name="Wong E."/>
            <person name="Huang K.C."/>
            <person name="Tropini C."/>
            <person name="Ng K."/>
            <person name="Yu B."/>
        </authorList>
    </citation>
    <scope>NUCLEOTIDE SEQUENCE [LARGE SCALE GENOMIC DNA]</scope>
    <source>
        <strain evidence="1 2">NM80_B27</strain>
    </source>
</reference>
<evidence type="ECO:0008006" key="3">
    <source>
        <dbReference type="Google" id="ProtNLM"/>
    </source>
</evidence>
<dbReference type="EMBL" id="SSTJ01000022">
    <property type="protein sequence ID" value="THG34823.1"/>
    <property type="molecule type" value="Genomic_DNA"/>
</dbReference>
<organism evidence="1 2">
    <name type="scientific">Adlercreutzia caecimuris</name>
    <dbReference type="NCBI Taxonomy" id="671266"/>
    <lineage>
        <taxon>Bacteria</taxon>
        <taxon>Bacillati</taxon>
        <taxon>Actinomycetota</taxon>
        <taxon>Coriobacteriia</taxon>
        <taxon>Eggerthellales</taxon>
        <taxon>Eggerthellaceae</taxon>
        <taxon>Adlercreutzia</taxon>
    </lineage>
</organism>
<gene>
    <name evidence="1" type="ORF">E5986_11215</name>
</gene>
<evidence type="ECO:0000313" key="1">
    <source>
        <dbReference type="EMBL" id="THG34823.1"/>
    </source>
</evidence>
<dbReference type="Proteomes" id="UP000308978">
    <property type="component" value="Unassembled WGS sequence"/>
</dbReference>
<protein>
    <recommendedName>
        <fullName evidence="3">DNA-binding protein</fullName>
    </recommendedName>
</protein>
<dbReference type="RefSeq" id="WP_136436015.1">
    <property type="nucleotide sequence ID" value="NZ_CAJTDR010000017.1"/>
</dbReference>
<evidence type="ECO:0000313" key="2">
    <source>
        <dbReference type="Proteomes" id="UP000308978"/>
    </source>
</evidence>
<sequence>MNYPTEMLHQEPNARQILQKYWLTWQDIRQLEFCGRSKALKIVHALPHSYHGRTPMVRTVDYLAYYEAHDEVVIDWS</sequence>
<comment type="caution">
    <text evidence="1">The sequence shown here is derived from an EMBL/GenBank/DDBJ whole genome shotgun (WGS) entry which is preliminary data.</text>
</comment>
<dbReference type="AlphaFoldDB" id="A0A4S4FVN5"/>
<proteinExistence type="predicted"/>